<dbReference type="Pfam" id="PF01451">
    <property type="entry name" value="LMWPc"/>
    <property type="match status" value="1"/>
</dbReference>
<comment type="similarity">
    <text evidence="1">Belongs to the low molecular weight phosphotyrosine protein phosphatase family.</text>
</comment>
<dbReference type="InterPro" id="IPR017867">
    <property type="entry name" value="Tyr_phospatase_low_mol_wt"/>
</dbReference>
<dbReference type="InterPro" id="IPR023485">
    <property type="entry name" value="Ptyr_pPase"/>
</dbReference>
<evidence type="ECO:0000256" key="1">
    <source>
        <dbReference type="ARBA" id="ARBA00011063"/>
    </source>
</evidence>
<dbReference type="RefSeq" id="WP_206903513.1">
    <property type="nucleotide sequence ID" value="NZ_JAFLVT010000008.1"/>
</dbReference>
<dbReference type="PANTHER" id="PTHR11717">
    <property type="entry name" value="LOW MOLECULAR WEIGHT PROTEIN TYROSINE PHOSPHATASE"/>
    <property type="match status" value="1"/>
</dbReference>
<evidence type="ECO:0000313" key="8">
    <source>
        <dbReference type="Proteomes" id="UP000664256"/>
    </source>
</evidence>
<evidence type="ECO:0000259" key="6">
    <source>
        <dbReference type="SMART" id="SM00226"/>
    </source>
</evidence>
<proteinExistence type="inferred from homology"/>
<dbReference type="Gene3D" id="3.40.50.2300">
    <property type="match status" value="1"/>
</dbReference>
<evidence type="ECO:0000313" key="7">
    <source>
        <dbReference type="EMBL" id="MBO0449403.1"/>
    </source>
</evidence>
<dbReference type="InterPro" id="IPR036196">
    <property type="entry name" value="Ptyr_pPase_sf"/>
</dbReference>
<keyword evidence="4" id="KW-0904">Protein phosphatase</keyword>
<dbReference type="EMBL" id="JAFLVT010000008">
    <property type="protein sequence ID" value="MBO0449403.1"/>
    <property type="molecule type" value="Genomic_DNA"/>
</dbReference>
<accession>A0ABS3H9V4</accession>
<keyword evidence="3" id="KW-0378">Hydrolase</keyword>
<protein>
    <recommendedName>
        <fullName evidence="2">protein-tyrosine-phosphatase</fullName>
        <ecNumber evidence="2">3.1.3.48</ecNumber>
    </recommendedName>
</protein>
<dbReference type="EC" id="3.1.3.48" evidence="2"/>
<evidence type="ECO:0000256" key="2">
    <source>
        <dbReference type="ARBA" id="ARBA00013064"/>
    </source>
</evidence>
<evidence type="ECO:0000256" key="3">
    <source>
        <dbReference type="ARBA" id="ARBA00022801"/>
    </source>
</evidence>
<gene>
    <name evidence="7" type="ORF">JZO76_07605</name>
</gene>
<dbReference type="Proteomes" id="UP000664256">
    <property type="component" value="Unassembled WGS sequence"/>
</dbReference>
<dbReference type="PANTHER" id="PTHR11717:SF7">
    <property type="entry name" value="LOW MOLECULAR WEIGHT PHOSPHOTYROSINE PROTEIN PHOSPHATASE"/>
    <property type="match status" value="1"/>
</dbReference>
<keyword evidence="8" id="KW-1185">Reference proteome</keyword>
<sequence>MASILFVCLGNICRSPMAEGLLRQYANERGCKIEVDSAATSRWEIGNPPHPGTQKILKAAGVDVAQMFSRQLKADDFYHFDYLVGMDKENMADILAVAPPDKTAQVASFMSVVAGKEDIFIPDPYYTGDFNETKKLVKMGLKPWFEILTKA</sequence>
<evidence type="ECO:0000256" key="5">
    <source>
        <dbReference type="ARBA" id="ARBA00051722"/>
    </source>
</evidence>
<dbReference type="CDD" id="cd16343">
    <property type="entry name" value="LMWPTP"/>
    <property type="match status" value="1"/>
</dbReference>
<dbReference type="SUPFAM" id="SSF52788">
    <property type="entry name" value="Phosphotyrosine protein phosphatases I"/>
    <property type="match status" value="1"/>
</dbReference>
<reference evidence="7 8" key="1">
    <citation type="submission" date="2021-03" db="EMBL/GenBank/DDBJ databases">
        <title>Enterococcal diversity collection.</title>
        <authorList>
            <person name="Gilmore M.S."/>
            <person name="Schwartzman J."/>
            <person name="Van Tyne D."/>
            <person name="Martin M."/>
            <person name="Earl A.M."/>
            <person name="Manson A.L."/>
            <person name="Straub T."/>
            <person name="Salamzade R."/>
            <person name="Saavedra J."/>
            <person name="Lebreton F."/>
            <person name="Prichula J."/>
            <person name="Schaufler K."/>
            <person name="Gaca A."/>
            <person name="Sgardioli B."/>
            <person name="Wagenaar J."/>
            <person name="Strong T."/>
        </authorList>
    </citation>
    <scope>NUCLEOTIDE SEQUENCE [LARGE SCALE GENOMIC DNA]</scope>
    <source>
        <strain evidence="7 8">MJM12</strain>
    </source>
</reference>
<feature type="domain" description="Phosphotyrosine protein phosphatase I" evidence="6">
    <location>
        <begin position="2"/>
        <end position="147"/>
    </location>
</feature>
<dbReference type="PRINTS" id="PR00719">
    <property type="entry name" value="LMWPTPASE"/>
</dbReference>
<organism evidence="7 8">
    <name type="scientific">Candidatus Enterococcus myersii</name>
    <dbReference type="NCBI Taxonomy" id="2815322"/>
    <lineage>
        <taxon>Bacteria</taxon>
        <taxon>Bacillati</taxon>
        <taxon>Bacillota</taxon>
        <taxon>Bacilli</taxon>
        <taxon>Lactobacillales</taxon>
        <taxon>Enterococcaceae</taxon>
        <taxon>Enterococcus</taxon>
    </lineage>
</organism>
<evidence type="ECO:0000256" key="4">
    <source>
        <dbReference type="ARBA" id="ARBA00022912"/>
    </source>
</evidence>
<comment type="caution">
    <text evidence="7">The sequence shown here is derived from an EMBL/GenBank/DDBJ whole genome shotgun (WGS) entry which is preliminary data.</text>
</comment>
<dbReference type="SMART" id="SM00226">
    <property type="entry name" value="LMWPc"/>
    <property type="match status" value="1"/>
</dbReference>
<comment type="catalytic activity">
    <reaction evidence="5">
        <text>O-phospho-L-tyrosyl-[protein] + H2O = L-tyrosyl-[protein] + phosphate</text>
        <dbReference type="Rhea" id="RHEA:10684"/>
        <dbReference type="Rhea" id="RHEA-COMP:10136"/>
        <dbReference type="Rhea" id="RHEA-COMP:20101"/>
        <dbReference type="ChEBI" id="CHEBI:15377"/>
        <dbReference type="ChEBI" id="CHEBI:43474"/>
        <dbReference type="ChEBI" id="CHEBI:46858"/>
        <dbReference type="ChEBI" id="CHEBI:61978"/>
        <dbReference type="EC" id="3.1.3.48"/>
    </reaction>
</comment>
<dbReference type="InterPro" id="IPR050438">
    <property type="entry name" value="LMW_PTPase"/>
</dbReference>
<name>A0ABS3H9V4_9ENTE</name>